<dbReference type="Proteomes" id="UP000827721">
    <property type="component" value="Unassembled WGS sequence"/>
</dbReference>
<dbReference type="InterPro" id="IPR002885">
    <property type="entry name" value="PPR_rpt"/>
</dbReference>
<dbReference type="Gene3D" id="1.25.40.10">
    <property type="entry name" value="Tetratricopeptide repeat domain"/>
    <property type="match status" value="3"/>
</dbReference>
<dbReference type="Pfam" id="PF01535">
    <property type="entry name" value="PPR"/>
    <property type="match status" value="3"/>
</dbReference>
<feature type="repeat" description="PPR" evidence="2">
    <location>
        <begin position="371"/>
        <end position="405"/>
    </location>
</feature>
<keyword evidence="4" id="KW-1185">Reference proteome</keyword>
<evidence type="ECO:0008006" key="5">
    <source>
        <dbReference type="Google" id="ProtNLM"/>
    </source>
</evidence>
<dbReference type="EMBL" id="JAFEMO010000014">
    <property type="protein sequence ID" value="KAH7548603.1"/>
    <property type="molecule type" value="Genomic_DNA"/>
</dbReference>
<dbReference type="PANTHER" id="PTHR47926">
    <property type="entry name" value="PENTATRICOPEPTIDE REPEAT-CONTAINING PROTEIN"/>
    <property type="match status" value="1"/>
</dbReference>
<dbReference type="InterPro" id="IPR011990">
    <property type="entry name" value="TPR-like_helical_dom_sf"/>
</dbReference>
<dbReference type="InterPro" id="IPR046960">
    <property type="entry name" value="PPR_At4g14850-like_plant"/>
</dbReference>
<evidence type="ECO:0000256" key="2">
    <source>
        <dbReference type="PROSITE-ProRule" id="PRU00708"/>
    </source>
</evidence>
<accession>A0ABQ8H5M2</accession>
<evidence type="ECO:0000313" key="3">
    <source>
        <dbReference type="EMBL" id="KAH7548603.1"/>
    </source>
</evidence>
<gene>
    <name evidence="3" type="ORF">JRO89_XS14G0178000</name>
</gene>
<proteinExistence type="predicted"/>
<reference evidence="3 4" key="1">
    <citation type="submission" date="2021-02" db="EMBL/GenBank/DDBJ databases">
        <title>Plant Genome Project.</title>
        <authorList>
            <person name="Zhang R.-G."/>
        </authorList>
    </citation>
    <scope>NUCLEOTIDE SEQUENCE [LARGE SCALE GENOMIC DNA]</scope>
    <source>
        <tissue evidence="3">Leaves</tissue>
    </source>
</reference>
<name>A0ABQ8H5M2_9ROSI</name>
<protein>
    <recommendedName>
        <fullName evidence="5">Pentatricopeptide repeat-containing protein</fullName>
    </recommendedName>
</protein>
<evidence type="ECO:0000313" key="4">
    <source>
        <dbReference type="Proteomes" id="UP000827721"/>
    </source>
</evidence>
<evidence type="ECO:0000256" key="1">
    <source>
        <dbReference type="ARBA" id="ARBA00022737"/>
    </source>
</evidence>
<sequence>MEMLSSSHPKASPGKLMHHCCHNHHINSAYEIQLPHLRRPNQKPIKPFKTTSTRNISWIQKLNNKTKFKSTPSSTTTDILSLFDNLCLPITPDIYTSLIKECTLKKDSSRALELHDHIKNTNFRPTLVLLKRLILMHVSCGQLFTARQLFDQMPFKDLYSWAVIILGYIDVADYQESITLFVNMIMQQQQLCRTSHLLLEFPSWIIVCLLKACVCTLNMELGKQVHGLLLKLGRSSDTSFTGSLISFYGKFGCLEDANFVFNQLLNHNTVVWTAKIGNNCREGHFPDVFRDFIEMGREGIKKNSFTISSVLKACAGLDDDGNCGRQVHVNAIKIGLEWDEYVQCGLVDMYGKCGLVRDAKRVFGMISNKKNFACWNAMLVGYVRNGFCVEAVKHLYQMKAAGIEVQESLIEDVRIICSSGGITLDSKTKEAVMIHA</sequence>
<comment type="caution">
    <text evidence="3">The sequence shown here is derived from an EMBL/GenBank/DDBJ whole genome shotgun (WGS) entry which is preliminary data.</text>
</comment>
<organism evidence="3 4">
    <name type="scientific">Xanthoceras sorbifolium</name>
    <dbReference type="NCBI Taxonomy" id="99658"/>
    <lineage>
        <taxon>Eukaryota</taxon>
        <taxon>Viridiplantae</taxon>
        <taxon>Streptophyta</taxon>
        <taxon>Embryophyta</taxon>
        <taxon>Tracheophyta</taxon>
        <taxon>Spermatophyta</taxon>
        <taxon>Magnoliopsida</taxon>
        <taxon>eudicotyledons</taxon>
        <taxon>Gunneridae</taxon>
        <taxon>Pentapetalae</taxon>
        <taxon>rosids</taxon>
        <taxon>malvids</taxon>
        <taxon>Sapindales</taxon>
        <taxon>Sapindaceae</taxon>
        <taxon>Xanthoceroideae</taxon>
        <taxon>Xanthoceras</taxon>
    </lineage>
</organism>
<keyword evidence="1" id="KW-0677">Repeat</keyword>
<dbReference type="PANTHER" id="PTHR47926:SF361">
    <property type="entry name" value="PENTACOTRIPEPTIDE-REPEAT REGION OF PRORP DOMAIN-CONTAINING PROTEIN"/>
    <property type="match status" value="1"/>
</dbReference>
<dbReference type="PROSITE" id="PS51375">
    <property type="entry name" value="PPR"/>
    <property type="match status" value="1"/>
</dbReference>